<sequence>MNMLETVSERCPLCGEPIELVIDCSVVEQQYTEDCQVCCGPMLISVLVDEQGLPSVTLAPENT</sequence>
<evidence type="ECO:0000313" key="1">
    <source>
        <dbReference type="EMBL" id="UZE95285.1"/>
    </source>
</evidence>
<dbReference type="InterPro" id="IPR025990">
    <property type="entry name" value="zinc_ribbon_bacterial"/>
</dbReference>
<name>A0ABY6MZL5_9ALTE</name>
<dbReference type="RefSeq" id="WP_265046775.1">
    <property type="nucleotide sequence ID" value="NZ_CP100390.1"/>
</dbReference>
<dbReference type="EMBL" id="CP100390">
    <property type="protein sequence ID" value="UZE95285.1"/>
    <property type="molecule type" value="Genomic_DNA"/>
</dbReference>
<dbReference type="Proteomes" id="UP001163739">
    <property type="component" value="Chromosome"/>
</dbReference>
<organism evidence="1 2">
    <name type="scientific">Alkalimarinus alittae</name>
    <dbReference type="NCBI Taxonomy" id="2961619"/>
    <lineage>
        <taxon>Bacteria</taxon>
        <taxon>Pseudomonadati</taxon>
        <taxon>Pseudomonadota</taxon>
        <taxon>Gammaproteobacteria</taxon>
        <taxon>Alteromonadales</taxon>
        <taxon>Alteromonadaceae</taxon>
        <taxon>Alkalimarinus</taxon>
    </lineage>
</organism>
<keyword evidence="2" id="KW-1185">Reference proteome</keyword>
<protein>
    <submittedName>
        <fullName evidence="1">CPXCG motif-containing cysteine-rich protein</fullName>
    </submittedName>
</protein>
<evidence type="ECO:0000313" key="2">
    <source>
        <dbReference type="Proteomes" id="UP001163739"/>
    </source>
</evidence>
<gene>
    <name evidence="1" type="ORF">NKI27_14610</name>
</gene>
<dbReference type="Pfam" id="PF14255">
    <property type="entry name" value="Zn_ribbon_21"/>
    <property type="match status" value="1"/>
</dbReference>
<reference evidence="1" key="1">
    <citation type="submission" date="2022-06" db="EMBL/GenBank/DDBJ databases">
        <title>Alkalimarinus sp. nov., isolated from gut of a Alitta virens.</title>
        <authorList>
            <person name="Yang A.I."/>
            <person name="Shin N.-R."/>
        </authorList>
    </citation>
    <scope>NUCLEOTIDE SEQUENCE</scope>
    <source>
        <strain evidence="1">A2M4</strain>
    </source>
</reference>
<accession>A0ABY6MZL5</accession>
<proteinExistence type="predicted"/>